<accession>A0A849K7X4</accession>
<dbReference type="EMBL" id="JABFAJ010000018">
    <property type="protein sequence ID" value="NNU27875.1"/>
    <property type="molecule type" value="Genomic_DNA"/>
</dbReference>
<evidence type="ECO:0000256" key="3">
    <source>
        <dbReference type="ARBA" id="ARBA00022989"/>
    </source>
</evidence>
<evidence type="ECO:0000256" key="4">
    <source>
        <dbReference type="ARBA" id="ARBA00023136"/>
    </source>
</evidence>
<reference evidence="7 8" key="1">
    <citation type="submission" date="2020-05" db="EMBL/GenBank/DDBJ databases">
        <title>Genome sequence of Isoptericola sp. JC619 isolated from Chilika lagoon, India.</title>
        <authorList>
            <person name="Kumar D."/>
            <person name="Appam K."/>
            <person name="Gandham S."/>
            <person name="Uppada J."/>
            <person name="Sasikala C."/>
            <person name="Venkata Ramana C."/>
        </authorList>
    </citation>
    <scope>NUCLEOTIDE SEQUENCE [LARGE SCALE GENOMIC DNA]</scope>
    <source>
        <strain evidence="7 8">JC619</strain>
    </source>
</reference>
<feature type="domain" description="RDD" evidence="6">
    <location>
        <begin position="18"/>
        <end position="150"/>
    </location>
</feature>
<evidence type="ECO:0000256" key="2">
    <source>
        <dbReference type="ARBA" id="ARBA00022692"/>
    </source>
</evidence>
<organism evidence="7 8">
    <name type="scientific">Isoptericola sediminis</name>
    <dbReference type="NCBI Taxonomy" id="2733572"/>
    <lineage>
        <taxon>Bacteria</taxon>
        <taxon>Bacillati</taxon>
        <taxon>Actinomycetota</taxon>
        <taxon>Actinomycetes</taxon>
        <taxon>Micrococcales</taxon>
        <taxon>Promicromonosporaceae</taxon>
        <taxon>Isoptericola</taxon>
    </lineage>
</organism>
<name>A0A849K7X4_9MICO</name>
<keyword evidence="2 5" id="KW-0812">Transmembrane</keyword>
<dbReference type="Pfam" id="PF06271">
    <property type="entry name" value="RDD"/>
    <property type="match status" value="1"/>
</dbReference>
<feature type="transmembrane region" description="Helical" evidence="5">
    <location>
        <begin position="27"/>
        <end position="51"/>
    </location>
</feature>
<keyword evidence="3 5" id="KW-1133">Transmembrane helix</keyword>
<evidence type="ECO:0000256" key="1">
    <source>
        <dbReference type="ARBA" id="ARBA00004141"/>
    </source>
</evidence>
<dbReference type="InterPro" id="IPR010432">
    <property type="entry name" value="RDD"/>
</dbReference>
<evidence type="ECO:0000259" key="6">
    <source>
        <dbReference type="Pfam" id="PF06271"/>
    </source>
</evidence>
<evidence type="ECO:0000256" key="5">
    <source>
        <dbReference type="SAM" id="Phobius"/>
    </source>
</evidence>
<evidence type="ECO:0000313" key="8">
    <source>
        <dbReference type="Proteomes" id="UP000557204"/>
    </source>
</evidence>
<dbReference type="AlphaFoldDB" id="A0A849K7X4"/>
<dbReference type="PANTHER" id="PTHR38480">
    <property type="entry name" value="SLR0254 PROTEIN"/>
    <property type="match status" value="1"/>
</dbReference>
<keyword evidence="8" id="KW-1185">Reference proteome</keyword>
<comment type="subcellular location">
    <subcellularLocation>
        <location evidence="1">Membrane</location>
        <topology evidence="1">Multi-pass membrane protein</topology>
    </subcellularLocation>
</comment>
<gene>
    <name evidence="7" type="ORF">HLI28_10025</name>
</gene>
<dbReference type="GO" id="GO:0016020">
    <property type="term" value="C:membrane"/>
    <property type="evidence" value="ECO:0007669"/>
    <property type="project" value="UniProtKB-SubCell"/>
</dbReference>
<sequence length="277" mass="29515">MTDGILIGEGVLLDARPASFASRSAGALIDVAVTIGGLVLAIWVVTGILVWQSDVAAASQWGRAAVIAIVVLLLVVLPTTVETLTRGRSLGKLATGLRVVRDDGGPVRVRHALVRSLVGVFEIWLTAGSVAVITSLANARGKRLGDLLAGTYAVRVRGARSWEQPLVMSPALATWARSADIRRLPDGLALRARQVLDRAPRLAPASRARLTDELAAQMEAYVAPGPPSGTPAESFLHAVLHERRDRELARGRQEQERAVAQAASLHRLPYGVPDPRN</sequence>
<dbReference type="Proteomes" id="UP000557204">
    <property type="component" value="Unassembled WGS sequence"/>
</dbReference>
<proteinExistence type="predicted"/>
<protein>
    <submittedName>
        <fullName evidence="7">RDD family protein</fullName>
    </submittedName>
</protein>
<dbReference type="PANTHER" id="PTHR38480:SF1">
    <property type="entry name" value="SLR0254 PROTEIN"/>
    <property type="match status" value="1"/>
</dbReference>
<feature type="transmembrane region" description="Helical" evidence="5">
    <location>
        <begin position="63"/>
        <end position="81"/>
    </location>
</feature>
<comment type="caution">
    <text evidence="7">The sequence shown here is derived from an EMBL/GenBank/DDBJ whole genome shotgun (WGS) entry which is preliminary data.</text>
</comment>
<keyword evidence="4 5" id="KW-0472">Membrane</keyword>
<evidence type="ECO:0000313" key="7">
    <source>
        <dbReference type="EMBL" id="NNU27875.1"/>
    </source>
</evidence>